<dbReference type="AlphaFoldDB" id="A0A401S2P2"/>
<gene>
    <name evidence="1" type="ORF">chiPu_0003062</name>
</gene>
<sequence length="69" mass="7534">MHLATAVDCGIGRFVLDRWKTRSNPPHPAKAKLGDSRHPPLTSAAAPALTYGRSFVRACVFSKKDTAVW</sequence>
<comment type="caution">
    <text evidence="1">The sequence shown here is derived from an EMBL/GenBank/DDBJ whole genome shotgun (WGS) entry which is preliminary data.</text>
</comment>
<reference evidence="1 2" key="1">
    <citation type="journal article" date="2018" name="Nat. Ecol. Evol.">
        <title>Shark genomes provide insights into elasmobranch evolution and the origin of vertebrates.</title>
        <authorList>
            <person name="Hara Y"/>
            <person name="Yamaguchi K"/>
            <person name="Onimaru K"/>
            <person name="Kadota M"/>
            <person name="Koyanagi M"/>
            <person name="Keeley SD"/>
            <person name="Tatsumi K"/>
            <person name="Tanaka K"/>
            <person name="Motone F"/>
            <person name="Kageyama Y"/>
            <person name="Nozu R"/>
            <person name="Adachi N"/>
            <person name="Nishimura O"/>
            <person name="Nakagawa R"/>
            <person name="Tanegashima C"/>
            <person name="Kiyatake I"/>
            <person name="Matsumoto R"/>
            <person name="Murakumo K"/>
            <person name="Nishida K"/>
            <person name="Terakita A"/>
            <person name="Kuratani S"/>
            <person name="Sato K"/>
            <person name="Hyodo S Kuraku.S."/>
        </authorList>
    </citation>
    <scope>NUCLEOTIDE SEQUENCE [LARGE SCALE GENOMIC DNA]</scope>
</reference>
<keyword evidence="2" id="KW-1185">Reference proteome</keyword>
<protein>
    <submittedName>
        <fullName evidence="1">Uncharacterized protein</fullName>
    </submittedName>
</protein>
<dbReference type="Proteomes" id="UP000287033">
    <property type="component" value="Unassembled WGS sequence"/>
</dbReference>
<organism evidence="1 2">
    <name type="scientific">Chiloscyllium punctatum</name>
    <name type="common">Brownbanded bambooshark</name>
    <name type="synonym">Hemiscyllium punctatum</name>
    <dbReference type="NCBI Taxonomy" id="137246"/>
    <lineage>
        <taxon>Eukaryota</taxon>
        <taxon>Metazoa</taxon>
        <taxon>Chordata</taxon>
        <taxon>Craniata</taxon>
        <taxon>Vertebrata</taxon>
        <taxon>Chondrichthyes</taxon>
        <taxon>Elasmobranchii</taxon>
        <taxon>Galeomorphii</taxon>
        <taxon>Galeoidea</taxon>
        <taxon>Orectolobiformes</taxon>
        <taxon>Hemiscylliidae</taxon>
        <taxon>Chiloscyllium</taxon>
    </lineage>
</organism>
<dbReference type="EMBL" id="BEZZ01000063">
    <property type="protein sequence ID" value="GCC24660.1"/>
    <property type="molecule type" value="Genomic_DNA"/>
</dbReference>
<evidence type="ECO:0000313" key="2">
    <source>
        <dbReference type="Proteomes" id="UP000287033"/>
    </source>
</evidence>
<accession>A0A401S2P2</accession>
<name>A0A401S2P2_CHIPU</name>
<proteinExistence type="predicted"/>
<evidence type="ECO:0000313" key="1">
    <source>
        <dbReference type="EMBL" id="GCC24660.1"/>
    </source>
</evidence>